<reference evidence="1 2" key="1">
    <citation type="submission" date="2019-01" db="EMBL/GenBank/DDBJ databases">
        <title>Sequencing of cultivated peanut Arachis hypogaea provides insights into genome evolution and oil improvement.</title>
        <authorList>
            <person name="Chen X."/>
        </authorList>
    </citation>
    <scope>NUCLEOTIDE SEQUENCE [LARGE SCALE GENOMIC DNA]</scope>
    <source>
        <strain evidence="2">cv. Fuhuasheng</strain>
        <tissue evidence="1">Leaves</tissue>
    </source>
</reference>
<gene>
    <name evidence="1" type="ORF">Ahy_A07g035089</name>
</gene>
<proteinExistence type="predicted"/>
<organism evidence="1 2">
    <name type="scientific">Arachis hypogaea</name>
    <name type="common">Peanut</name>
    <dbReference type="NCBI Taxonomy" id="3818"/>
    <lineage>
        <taxon>Eukaryota</taxon>
        <taxon>Viridiplantae</taxon>
        <taxon>Streptophyta</taxon>
        <taxon>Embryophyta</taxon>
        <taxon>Tracheophyta</taxon>
        <taxon>Spermatophyta</taxon>
        <taxon>Magnoliopsida</taxon>
        <taxon>eudicotyledons</taxon>
        <taxon>Gunneridae</taxon>
        <taxon>Pentapetalae</taxon>
        <taxon>rosids</taxon>
        <taxon>fabids</taxon>
        <taxon>Fabales</taxon>
        <taxon>Fabaceae</taxon>
        <taxon>Papilionoideae</taxon>
        <taxon>50 kb inversion clade</taxon>
        <taxon>dalbergioids sensu lato</taxon>
        <taxon>Dalbergieae</taxon>
        <taxon>Pterocarpus clade</taxon>
        <taxon>Arachis</taxon>
    </lineage>
</organism>
<comment type="caution">
    <text evidence="1">The sequence shown here is derived from an EMBL/GenBank/DDBJ whole genome shotgun (WGS) entry which is preliminary data.</text>
</comment>
<dbReference type="EMBL" id="SDMP01000007">
    <property type="protein sequence ID" value="RYR48946.1"/>
    <property type="molecule type" value="Genomic_DNA"/>
</dbReference>
<evidence type="ECO:0000313" key="1">
    <source>
        <dbReference type="EMBL" id="RYR48946.1"/>
    </source>
</evidence>
<dbReference type="AlphaFoldDB" id="A0A445CDB7"/>
<name>A0A445CDB7_ARAHY</name>
<accession>A0A445CDB7</accession>
<keyword evidence="2" id="KW-1185">Reference proteome</keyword>
<evidence type="ECO:0000313" key="2">
    <source>
        <dbReference type="Proteomes" id="UP000289738"/>
    </source>
</evidence>
<protein>
    <submittedName>
        <fullName evidence="1">Uncharacterized protein</fullName>
    </submittedName>
</protein>
<sequence>MSSPFLHLRELLKELDFRDTPLNLAADLCEHLKKYLGTRHELQFCSNSFKMSQDACWECAMAHVRINSEEAANLEEF</sequence>
<dbReference type="Proteomes" id="UP000289738">
    <property type="component" value="Chromosome A07"/>
</dbReference>